<feature type="domain" description="GFO/IDH/MocA-like oxidoreductase" evidence="3">
    <location>
        <begin position="132"/>
        <end position="278"/>
    </location>
</feature>
<dbReference type="Gene3D" id="3.40.50.720">
    <property type="entry name" value="NAD(P)-binding Rossmann-like Domain"/>
    <property type="match status" value="1"/>
</dbReference>
<dbReference type="Gene3D" id="3.30.360.10">
    <property type="entry name" value="Dihydrodipicolinate Reductase, domain 2"/>
    <property type="match status" value="1"/>
</dbReference>
<keyword evidence="1" id="KW-0560">Oxidoreductase</keyword>
<dbReference type="EMBL" id="PXYV01000017">
    <property type="protein sequence ID" value="PSR22436.1"/>
    <property type="molecule type" value="Genomic_DNA"/>
</dbReference>
<dbReference type="InterPro" id="IPR055170">
    <property type="entry name" value="GFO_IDH_MocA-like_dom"/>
</dbReference>
<evidence type="ECO:0000313" key="5">
    <source>
        <dbReference type="Proteomes" id="UP000241848"/>
    </source>
</evidence>
<dbReference type="PANTHER" id="PTHR43818:SF11">
    <property type="entry name" value="BCDNA.GH03377"/>
    <property type="match status" value="1"/>
</dbReference>
<dbReference type="GO" id="GO:0000166">
    <property type="term" value="F:nucleotide binding"/>
    <property type="evidence" value="ECO:0007669"/>
    <property type="project" value="InterPro"/>
</dbReference>
<gene>
    <name evidence="4" type="ORF">C7B45_06875</name>
</gene>
<reference evidence="4 5" key="1">
    <citation type="journal article" date="2014" name="BMC Genomics">
        <title>Comparison of environmental and isolate Sulfobacillus genomes reveals diverse carbon, sulfur, nitrogen, and hydrogen metabolisms.</title>
        <authorList>
            <person name="Justice N.B."/>
            <person name="Norman A."/>
            <person name="Brown C.T."/>
            <person name="Singh A."/>
            <person name="Thomas B.C."/>
            <person name="Banfield J.F."/>
        </authorList>
    </citation>
    <scope>NUCLEOTIDE SEQUENCE [LARGE SCALE GENOMIC DNA]</scope>
    <source>
        <strain evidence="4">AMDSBA3</strain>
    </source>
</reference>
<organism evidence="4 5">
    <name type="scientific">Sulfobacillus acidophilus</name>
    <dbReference type="NCBI Taxonomy" id="53633"/>
    <lineage>
        <taxon>Bacteria</taxon>
        <taxon>Bacillati</taxon>
        <taxon>Bacillota</taxon>
        <taxon>Clostridia</taxon>
        <taxon>Eubacteriales</taxon>
        <taxon>Clostridiales Family XVII. Incertae Sedis</taxon>
        <taxon>Sulfobacillus</taxon>
    </lineage>
</organism>
<dbReference type="SUPFAM" id="SSF55347">
    <property type="entry name" value="Glyceraldehyde-3-phosphate dehydrogenase-like, C-terminal domain"/>
    <property type="match status" value="1"/>
</dbReference>
<dbReference type="PANTHER" id="PTHR43818">
    <property type="entry name" value="BCDNA.GH03377"/>
    <property type="match status" value="1"/>
</dbReference>
<protein>
    <submittedName>
        <fullName evidence="4">Dehydrogenase</fullName>
    </submittedName>
</protein>
<proteinExistence type="predicted"/>
<dbReference type="SUPFAM" id="SSF51735">
    <property type="entry name" value="NAD(P)-binding Rossmann-fold domains"/>
    <property type="match status" value="1"/>
</dbReference>
<evidence type="ECO:0000259" key="3">
    <source>
        <dbReference type="Pfam" id="PF22725"/>
    </source>
</evidence>
<name>A0A2T2WJN8_9FIRM</name>
<comment type="caution">
    <text evidence="4">The sequence shown here is derived from an EMBL/GenBank/DDBJ whole genome shotgun (WGS) entry which is preliminary data.</text>
</comment>
<evidence type="ECO:0000313" key="4">
    <source>
        <dbReference type="EMBL" id="PSR22436.1"/>
    </source>
</evidence>
<dbReference type="InterPro" id="IPR000683">
    <property type="entry name" value="Gfo/Idh/MocA-like_OxRdtase_N"/>
</dbReference>
<feature type="domain" description="Gfo/Idh/MocA-like oxidoreductase N-terminal" evidence="2">
    <location>
        <begin position="2"/>
        <end position="123"/>
    </location>
</feature>
<dbReference type="GO" id="GO:0016491">
    <property type="term" value="F:oxidoreductase activity"/>
    <property type="evidence" value="ECO:0007669"/>
    <property type="project" value="UniProtKB-KW"/>
</dbReference>
<accession>A0A2T2WJN8</accession>
<evidence type="ECO:0000256" key="1">
    <source>
        <dbReference type="ARBA" id="ARBA00023002"/>
    </source>
</evidence>
<dbReference type="Pfam" id="PF22725">
    <property type="entry name" value="GFO_IDH_MocA_C3"/>
    <property type="match status" value="1"/>
</dbReference>
<evidence type="ECO:0000259" key="2">
    <source>
        <dbReference type="Pfam" id="PF01408"/>
    </source>
</evidence>
<dbReference type="InterPro" id="IPR036291">
    <property type="entry name" value="NAD(P)-bd_dom_sf"/>
</dbReference>
<dbReference type="Proteomes" id="UP000241848">
    <property type="component" value="Unassembled WGS sequence"/>
</dbReference>
<dbReference type="AlphaFoldDB" id="A0A2T2WJN8"/>
<dbReference type="InterPro" id="IPR050463">
    <property type="entry name" value="Gfo/Idh/MocA_oxidrdct_glycsds"/>
</dbReference>
<sequence length="383" mass="42539">MVGYKFMGKAHSYAYRALPIIFPNYPAPVMQIICGRNPLDLEEARTNWDWRLATTDWNDVVQRDDVDVVDICTPTDTHEAIAVAAMEQGKHVFCEKPLGLSESAARHMERVAQLTGVTHMIGFNYRFAPAVLLAKRLVEQQRLGRIYHFRAQFLQDWIVDPDFPLVWRLDRTIAGSGALGDLGSHLIDLAHFLIGDIASVTGVSKTFVSQRPLASKMAGLGGQSESSQQKGPVTVDDATVFLVQFVNGALGTFEATRFALGHRSTNFFEINGSAGSVRFDFERMNELSVYFQDDADDVQGFRRVLVTDPPHPYGGRWWPAGHGLGYDHTLVHELAEFVSAIEEGRSAHPNFTDGVKCQVVMEAVETSCQTGRWVTVDYGLSGE</sequence>
<dbReference type="Pfam" id="PF01408">
    <property type="entry name" value="GFO_IDH_MocA"/>
    <property type="match status" value="1"/>
</dbReference>